<protein>
    <submittedName>
        <fullName evidence="2">Beta-lactamase</fullName>
    </submittedName>
</protein>
<reference evidence="2 3" key="1">
    <citation type="submission" date="2013-04" db="EMBL/GenBank/DDBJ databases">
        <title>Oceanococcus atlanticus 22II-S10r2 Genome Sequencing.</title>
        <authorList>
            <person name="Lai Q."/>
            <person name="Li G."/>
            <person name="Shao Z."/>
        </authorList>
    </citation>
    <scope>NUCLEOTIDE SEQUENCE [LARGE SCALE GENOMIC DNA]</scope>
    <source>
        <strain evidence="2 3">22II-S10r2</strain>
    </source>
</reference>
<dbReference type="SUPFAM" id="SSF56601">
    <property type="entry name" value="beta-lactamase/transpeptidase-like"/>
    <property type="match status" value="1"/>
</dbReference>
<proteinExistence type="predicted"/>
<dbReference type="InterPro" id="IPR012338">
    <property type="entry name" value="Beta-lactam/transpept-like"/>
</dbReference>
<dbReference type="AlphaFoldDB" id="A0A1Y1SBB2"/>
<comment type="caution">
    <text evidence="2">The sequence shown here is derived from an EMBL/GenBank/DDBJ whole genome shotgun (WGS) entry which is preliminary data.</text>
</comment>
<dbReference type="STRING" id="1317117.ATO7_11188"/>
<sequence>MIKALRRWSILSVVPDDLASVTDTASGEVAEHTLGLRDGSVQALWQCFERLYATGVQPGLQLCVRHRGEVVIDRAIGHARGNEPGTSGSALVPMTVNTPINLFSAAKAVTAMLVHRMVEQGALSLDDPVASHLPGFERHGKAAITVRQILTHRAGLTRMPILDDGDELDALHDDEKRRELVLSLRPQGRAGGLPAYHAITGGFVLAEMLRELTGQDPRALLQKWIKGPLGAQWLDYGLPADRADQIALNAATGWMPGPIAWQLSRVVGAPFAQAIAKSNDPRFQSAVIPSGNVVSTARDIARFYQCLLNGGEFDGQRVFAERTVQSAIRPDRQRASLDRVIGIPIRYSAGFMLGHGGVGLYGLNRYSTFGHLGLSSTLTWARPDTGSVVCLVTTGKPVLGPHIPEMLSMFSALNRFCENRLVR</sequence>
<dbReference type="RefSeq" id="WP_158523172.1">
    <property type="nucleotide sequence ID" value="NZ_AQQV01000003.1"/>
</dbReference>
<dbReference type="Pfam" id="PF00144">
    <property type="entry name" value="Beta-lactamase"/>
    <property type="match status" value="1"/>
</dbReference>
<organism evidence="2 3">
    <name type="scientific">Oceanococcus atlanticus</name>
    <dbReference type="NCBI Taxonomy" id="1317117"/>
    <lineage>
        <taxon>Bacteria</taxon>
        <taxon>Pseudomonadati</taxon>
        <taxon>Pseudomonadota</taxon>
        <taxon>Gammaproteobacteria</taxon>
        <taxon>Chromatiales</taxon>
        <taxon>Oceanococcaceae</taxon>
        <taxon>Oceanococcus</taxon>
    </lineage>
</organism>
<dbReference type="EMBL" id="AQQV01000003">
    <property type="protein sequence ID" value="ORE85853.1"/>
    <property type="molecule type" value="Genomic_DNA"/>
</dbReference>
<dbReference type="Proteomes" id="UP000192342">
    <property type="component" value="Unassembled WGS sequence"/>
</dbReference>
<dbReference type="PANTHER" id="PTHR43283">
    <property type="entry name" value="BETA-LACTAMASE-RELATED"/>
    <property type="match status" value="1"/>
</dbReference>
<dbReference type="OrthoDB" id="119951at2"/>
<feature type="domain" description="Beta-lactamase-related" evidence="1">
    <location>
        <begin position="49"/>
        <end position="397"/>
    </location>
</feature>
<dbReference type="InterPro" id="IPR050789">
    <property type="entry name" value="Diverse_Enzym_Activities"/>
</dbReference>
<evidence type="ECO:0000259" key="1">
    <source>
        <dbReference type="Pfam" id="PF00144"/>
    </source>
</evidence>
<evidence type="ECO:0000313" key="2">
    <source>
        <dbReference type="EMBL" id="ORE85853.1"/>
    </source>
</evidence>
<accession>A0A1Y1SBB2</accession>
<evidence type="ECO:0000313" key="3">
    <source>
        <dbReference type="Proteomes" id="UP000192342"/>
    </source>
</evidence>
<dbReference type="PANTHER" id="PTHR43283:SF3">
    <property type="entry name" value="BETA-LACTAMASE FAMILY PROTEIN (AFU_ORTHOLOGUE AFUA_5G07500)"/>
    <property type="match status" value="1"/>
</dbReference>
<dbReference type="InterPro" id="IPR001466">
    <property type="entry name" value="Beta-lactam-related"/>
</dbReference>
<name>A0A1Y1SBB2_9GAMM</name>
<gene>
    <name evidence="2" type="ORF">ATO7_11188</name>
</gene>
<dbReference type="Gene3D" id="3.40.710.10">
    <property type="entry name" value="DD-peptidase/beta-lactamase superfamily"/>
    <property type="match status" value="1"/>
</dbReference>
<keyword evidence="3" id="KW-1185">Reference proteome</keyword>